<feature type="non-terminal residue" evidence="1">
    <location>
        <position position="120"/>
    </location>
</feature>
<evidence type="ECO:0000313" key="2">
    <source>
        <dbReference type="Proteomes" id="UP000789366"/>
    </source>
</evidence>
<sequence>KQFKEAGFNIQLARPTIGHPSLEETQPDLLEAIIQIVFSDGQADEKQSSELLHEALEHMNYKLSQTATYFMLFPKWHNSYKEKRHVKTVLVRLLRSQNIARRSYEDTHFCAALIRNIKEM</sequence>
<evidence type="ECO:0000313" key="1">
    <source>
        <dbReference type="EMBL" id="CAG8760469.1"/>
    </source>
</evidence>
<proteinExistence type="predicted"/>
<protein>
    <submittedName>
        <fullName evidence="1">1388_t:CDS:1</fullName>
    </submittedName>
</protein>
<comment type="caution">
    <text evidence="1">The sequence shown here is derived from an EMBL/GenBank/DDBJ whole genome shotgun (WGS) entry which is preliminary data.</text>
</comment>
<name>A0ACA9QTN5_9GLOM</name>
<feature type="non-terminal residue" evidence="1">
    <location>
        <position position="1"/>
    </location>
</feature>
<keyword evidence="2" id="KW-1185">Reference proteome</keyword>
<organism evidence="1 2">
    <name type="scientific">Cetraspora pellucida</name>
    <dbReference type="NCBI Taxonomy" id="1433469"/>
    <lineage>
        <taxon>Eukaryota</taxon>
        <taxon>Fungi</taxon>
        <taxon>Fungi incertae sedis</taxon>
        <taxon>Mucoromycota</taxon>
        <taxon>Glomeromycotina</taxon>
        <taxon>Glomeromycetes</taxon>
        <taxon>Diversisporales</taxon>
        <taxon>Gigasporaceae</taxon>
        <taxon>Cetraspora</taxon>
    </lineage>
</organism>
<dbReference type="Proteomes" id="UP000789366">
    <property type="component" value="Unassembled WGS sequence"/>
</dbReference>
<accession>A0ACA9QTN5</accession>
<dbReference type="EMBL" id="CAJVPW010047993">
    <property type="protein sequence ID" value="CAG8760469.1"/>
    <property type="molecule type" value="Genomic_DNA"/>
</dbReference>
<gene>
    <name evidence="1" type="ORF">SPELUC_LOCUS15094</name>
</gene>
<reference evidence="1" key="1">
    <citation type="submission" date="2021-06" db="EMBL/GenBank/DDBJ databases">
        <authorList>
            <person name="Kallberg Y."/>
            <person name="Tangrot J."/>
            <person name="Rosling A."/>
        </authorList>
    </citation>
    <scope>NUCLEOTIDE SEQUENCE</scope>
    <source>
        <strain evidence="1">28 12/20/2015</strain>
    </source>
</reference>